<dbReference type="Pfam" id="PF19843">
    <property type="entry name" value="DUF6318"/>
    <property type="match status" value="1"/>
</dbReference>
<dbReference type="PROSITE" id="PS51257">
    <property type="entry name" value="PROKAR_LIPOPROTEIN"/>
    <property type="match status" value="1"/>
</dbReference>
<dbReference type="Proteomes" id="UP000588586">
    <property type="component" value="Unassembled WGS sequence"/>
</dbReference>
<feature type="chain" id="PRO_5038599720" description="DUF6318 domain-containing protein" evidence="2">
    <location>
        <begin position="24"/>
        <end position="200"/>
    </location>
</feature>
<sequence>MRTWTKRPLAVGAVVAAVVGLTACNGDGADPPTTTTSGSSTSSATSSTTTTTSPSTTTAPTIDPASLPPEATQKTEAGAQAFAKFYWEQVGDSLASGDVRLLESLASPACEECTAVPRAIKKRATRGEHTDRSPIQVALVAVREGGADRVVVNVAGKELAVRYVNEADEVVETTKPGVFTWATSVAWDKTTWRVVGFEAA</sequence>
<name>A0A849H6H8_9MICO</name>
<feature type="signal peptide" evidence="2">
    <location>
        <begin position="1"/>
        <end position="23"/>
    </location>
</feature>
<dbReference type="EMBL" id="JABEPQ010000001">
    <property type="protein sequence ID" value="NNM45430.1"/>
    <property type="molecule type" value="Genomic_DNA"/>
</dbReference>
<organism evidence="4 5">
    <name type="scientific">Knoellia koreensis</name>
    <dbReference type="NCBI Taxonomy" id="2730921"/>
    <lineage>
        <taxon>Bacteria</taxon>
        <taxon>Bacillati</taxon>
        <taxon>Actinomycetota</taxon>
        <taxon>Actinomycetes</taxon>
        <taxon>Micrococcales</taxon>
        <taxon>Intrasporangiaceae</taxon>
        <taxon>Knoellia</taxon>
    </lineage>
</organism>
<evidence type="ECO:0000256" key="1">
    <source>
        <dbReference type="SAM" id="MobiDB-lite"/>
    </source>
</evidence>
<accession>A0A849H6H8</accession>
<feature type="domain" description="DUF6318" evidence="3">
    <location>
        <begin position="66"/>
        <end position="195"/>
    </location>
</feature>
<gene>
    <name evidence="4" type="ORF">HJG52_05350</name>
</gene>
<evidence type="ECO:0000256" key="2">
    <source>
        <dbReference type="SAM" id="SignalP"/>
    </source>
</evidence>
<dbReference type="AlphaFoldDB" id="A0A849H6H8"/>
<keyword evidence="2" id="KW-0732">Signal</keyword>
<evidence type="ECO:0000259" key="3">
    <source>
        <dbReference type="Pfam" id="PF19843"/>
    </source>
</evidence>
<evidence type="ECO:0000313" key="5">
    <source>
        <dbReference type="Proteomes" id="UP000588586"/>
    </source>
</evidence>
<proteinExistence type="predicted"/>
<comment type="caution">
    <text evidence="4">The sequence shown here is derived from an EMBL/GenBank/DDBJ whole genome shotgun (WGS) entry which is preliminary data.</text>
</comment>
<reference evidence="4 5" key="1">
    <citation type="submission" date="2020-04" db="EMBL/GenBank/DDBJ databases">
        <title>Knoellia sp. isolate from air conditioner.</title>
        <authorList>
            <person name="Chea S."/>
            <person name="Kim D.-U."/>
        </authorList>
    </citation>
    <scope>NUCLEOTIDE SEQUENCE [LARGE SCALE GENOMIC DNA]</scope>
    <source>
        <strain evidence="4 5">DB2414S</strain>
    </source>
</reference>
<dbReference type="RefSeq" id="WP_171242451.1">
    <property type="nucleotide sequence ID" value="NZ_JABEPQ010000001.1"/>
</dbReference>
<keyword evidence="5" id="KW-1185">Reference proteome</keyword>
<dbReference type="InterPro" id="IPR046281">
    <property type="entry name" value="DUF6318"/>
</dbReference>
<protein>
    <recommendedName>
        <fullName evidence="3">DUF6318 domain-containing protein</fullName>
    </recommendedName>
</protein>
<evidence type="ECO:0000313" key="4">
    <source>
        <dbReference type="EMBL" id="NNM45430.1"/>
    </source>
</evidence>
<feature type="compositionally biased region" description="Low complexity" evidence="1">
    <location>
        <begin position="31"/>
        <end position="61"/>
    </location>
</feature>
<feature type="region of interest" description="Disordered" evidence="1">
    <location>
        <begin position="24"/>
        <end position="74"/>
    </location>
</feature>